<dbReference type="GO" id="GO:0003677">
    <property type="term" value="F:DNA binding"/>
    <property type="evidence" value="ECO:0007669"/>
    <property type="project" value="InterPro"/>
</dbReference>
<dbReference type="InterPro" id="IPR041336">
    <property type="entry name" value="DNApol_Exo"/>
</dbReference>
<dbReference type="EMBL" id="JADGJQ010000077">
    <property type="protein sequence ID" value="KAJ3172746.1"/>
    <property type="molecule type" value="Genomic_DNA"/>
</dbReference>
<sequence length="1217" mass="135788">MIRKSLLRPWPPAPWSCSNCIARSRLQTGSTRAISSKTPATDVRKNAVGIQMISKRLHEQLFPKGCSGPRREQEALAKDHLKKWELFGKALDPLPDTATDLPKLTADNILDHFEVLGREQSQWVTDKSREMAECDLPPLPTNWKVGKSAEGWTRYDTRQASCKPERVGAPAGDVLIFDTEVMYKISPYPVMAIAASKDHWYCWIAPGLFSHSDAHPFEPSTMIPIGDPDRKRVIIGHHIAYDRARVLEEYRLRPTQFAFIDTMSMHCAIGGLSSQQRPAWHLYQKMKLDGLDFPMSESVFESGDTIDWEDVSSPNGLKTVADLYLGEKIDKSAREAFATTDVDEILGNFEELLTYCATDVEITHRLFRKLLPKFLEKCPHPASFAGMLHMGKGYLPISRDWDKYCELSEKKYEEYQDDISARLLALAEDALKAGANGHWKDDPWLRNLDWDVKAVRMTKPKIKNGVVIKEARPHRGQKKAGGGKPQWFADLIGTNETEPRITLSKRVAPYLLKLKWNGFPVFWTKKYGWTYGVSKTDPSDVKVAGTACRFSLSKEEEEAAEDNPPFDPLARPDFNYYRVPHPRGEGYNCGSPLSKSYISAFEDGTLTSHYDKAKYILAQNAECAYWKSAKQRVHDQFKYWKAHELGDDVKAANGTDYGVILPQSIVMGTVTRRAVERTWMTAANAKKNRIGSELKSQVQAPAGYKIVGADVDSEELWIASLLGDAQFAIHGATAIGFMTLQGTKKQGTDLHTVTGKILGISRDSAKMFNYARIYGAGVKYAVQLLLQHSPGMAKEQAEAKAGELYGKTKGKKFKLKVDGKTTPIWHGGSETFMFNQLEQIAVSAVPTTPVLRCAIPDSLMPKYVKDKFMTSRVNWAVQSSGVDYLHLLLVSMDYLMRRLKIDGRFMVSIHDEVRYLVKEEQSILAAYCLQIANLWVRAAFSASVGIHDVPASAAFFSSVDIDHCLRKEVDMSCVTPSNQTVLLPGRSVDIYDIEKEILERKQETGQSSLWERELPSIQALRPAKEVNPRSQMATIAAPPEIYKLLLTSDKKEDVRLRIQMSSDESEVQSLQKTLRDLSAVAVKLHKTSKEKLPVKPISASPSPEAARDNPKPKNPDGKKGKKKGRPAKTPASSETVPTSSPTPSITTIAKKEAITNTCEVPWSPTTSSPTPSITATAKEEAVTNTCEVSIAHLPVITPRNQNTAASDRQLMDYNSGV</sequence>
<dbReference type="Gene3D" id="3.30.70.370">
    <property type="match status" value="1"/>
</dbReference>
<dbReference type="AlphaFoldDB" id="A0AAD5TDA5"/>
<evidence type="ECO:0000313" key="9">
    <source>
        <dbReference type="Proteomes" id="UP001212152"/>
    </source>
</evidence>
<dbReference type="SMART" id="SM00482">
    <property type="entry name" value="POLAc"/>
    <property type="match status" value="1"/>
</dbReference>
<feature type="region of interest" description="Disordered" evidence="6">
    <location>
        <begin position="1088"/>
        <end position="1149"/>
    </location>
</feature>
<dbReference type="InterPro" id="IPR012337">
    <property type="entry name" value="RNaseH-like_sf"/>
</dbReference>
<dbReference type="EC" id="2.7.7.7" evidence="1"/>
<dbReference type="InterPro" id="IPR001098">
    <property type="entry name" value="DNA-dir_DNA_pol_A_palm_dom"/>
</dbReference>
<dbReference type="GO" id="GO:0006264">
    <property type="term" value="P:mitochondrial DNA replication"/>
    <property type="evidence" value="ECO:0007669"/>
    <property type="project" value="TreeGrafter"/>
</dbReference>
<evidence type="ECO:0000256" key="5">
    <source>
        <dbReference type="ARBA" id="ARBA00031966"/>
    </source>
</evidence>
<dbReference type="SUPFAM" id="SSF53098">
    <property type="entry name" value="Ribonuclease H-like"/>
    <property type="match status" value="1"/>
</dbReference>
<protein>
    <recommendedName>
        <fullName evidence="1">DNA-directed DNA polymerase</fullName>
        <ecNumber evidence="1">2.7.7.7</ecNumber>
    </recommendedName>
    <alternativeName>
        <fullName evidence="5">Mitochondrial DNA polymerase catalytic subunit</fullName>
    </alternativeName>
</protein>
<dbReference type="SUPFAM" id="SSF56672">
    <property type="entry name" value="DNA/RNA polymerases"/>
    <property type="match status" value="1"/>
</dbReference>
<accession>A0AAD5TDA5</accession>
<evidence type="ECO:0000256" key="1">
    <source>
        <dbReference type="ARBA" id="ARBA00012417"/>
    </source>
</evidence>
<feature type="compositionally biased region" description="Basic and acidic residues" evidence="6">
    <location>
        <begin position="1105"/>
        <end position="1118"/>
    </location>
</feature>
<dbReference type="GO" id="GO:0003887">
    <property type="term" value="F:DNA-directed DNA polymerase activity"/>
    <property type="evidence" value="ECO:0007669"/>
    <property type="project" value="UniProtKB-KW"/>
</dbReference>
<reference evidence="8" key="1">
    <citation type="submission" date="2020-05" db="EMBL/GenBank/DDBJ databases">
        <title>Phylogenomic resolution of chytrid fungi.</title>
        <authorList>
            <person name="Stajich J.E."/>
            <person name="Amses K."/>
            <person name="Simmons R."/>
            <person name="Seto K."/>
            <person name="Myers J."/>
            <person name="Bonds A."/>
            <person name="Quandt C.A."/>
            <person name="Barry K."/>
            <person name="Liu P."/>
            <person name="Grigoriev I."/>
            <person name="Longcore J.E."/>
            <person name="James T.Y."/>
        </authorList>
    </citation>
    <scope>NUCLEOTIDE SEQUENCE</scope>
    <source>
        <strain evidence="8">JEL0379</strain>
    </source>
</reference>
<evidence type="ECO:0000256" key="3">
    <source>
        <dbReference type="ARBA" id="ARBA00022695"/>
    </source>
</evidence>
<evidence type="ECO:0000256" key="6">
    <source>
        <dbReference type="SAM" id="MobiDB-lite"/>
    </source>
</evidence>
<feature type="compositionally biased region" description="Low complexity" evidence="6">
    <location>
        <begin position="1129"/>
        <end position="1147"/>
    </location>
</feature>
<dbReference type="InterPro" id="IPR019760">
    <property type="entry name" value="DNA-dir_DNA_pol_A_CS"/>
</dbReference>
<proteinExistence type="predicted"/>
<evidence type="ECO:0000256" key="2">
    <source>
        <dbReference type="ARBA" id="ARBA00022679"/>
    </source>
</evidence>
<dbReference type="Pfam" id="PF18136">
    <property type="entry name" value="DNApol_Exo"/>
    <property type="match status" value="1"/>
</dbReference>
<keyword evidence="3" id="KW-0548">Nucleotidyltransferase</keyword>
<gene>
    <name evidence="8" type="primary">MIP1</name>
    <name evidence="8" type="ORF">HDU87_007834</name>
</gene>
<dbReference type="InterPro" id="IPR002297">
    <property type="entry name" value="DNA-dir_DNA_pol_A_mt"/>
</dbReference>
<name>A0AAD5TDA5_9FUNG</name>
<dbReference type="PROSITE" id="PS00447">
    <property type="entry name" value="DNA_POLYMERASE_A"/>
    <property type="match status" value="1"/>
</dbReference>
<dbReference type="Proteomes" id="UP001212152">
    <property type="component" value="Unassembled WGS sequence"/>
</dbReference>
<dbReference type="Gene3D" id="1.10.150.20">
    <property type="entry name" value="5' to 3' exonuclease, C-terminal subdomain"/>
    <property type="match status" value="1"/>
</dbReference>
<dbReference type="GO" id="GO:0008408">
    <property type="term" value="F:3'-5' exonuclease activity"/>
    <property type="evidence" value="ECO:0007669"/>
    <property type="project" value="TreeGrafter"/>
</dbReference>
<comment type="caution">
    <text evidence="8">The sequence shown here is derived from an EMBL/GenBank/DDBJ whole genome shotgun (WGS) entry which is preliminary data.</text>
</comment>
<dbReference type="Pfam" id="PF00476">
    <property type="entry name" value="DNA_pol_A"/>
    <property type="match status" value="1"/>
</dbReference>
<dbReference type="Gene3D" id="3.30.420.390">
    <property type="match status" value="2"/>
</dbReference>
<keyword evidence="9" id="KW-1185">Reference proteome</keyword>
<organism evidence="8 9">
    <name type="scientific">Geranomyces variabilis</name>
    <dbReference type="NCBI Taxonomy" id="109894"/>
    <lineage>
        <taxon>Eukaryota</taxon>
        <taxon>Fungi</taxon>
        <taxon>Fungi incertae sedis</taxon>
        <taxon>Chytridiomycota</taxon>
        <taxon>Chytridiomycota incertae sedis</taxon>
        <taxon>Chytridiomycetes</taxon>
        <taxon>Spizellomycetales</taxon>
        <taxon>Powellomycetaceae</taxon>
        <taxon>Geranomyces</taxon>
    </lineage>
</organism>
<evidence type="ECO:0000313" key="8">
    <source>
        <dbReference type="EMBL" id="KAJ3172746.1"/>
    </source>
</evidence>
<dbReference type="PANTHER" id="PTHR10267">
    <property type="entry name" value="DNA POLYMERASE SUBUNIT GAMMA-1"/>
    <property type="match status" value="1"/>
</dbReference>
<dbReference type="GO" id="GO:0005760">
    <property type="term" value="C:gamma DNA polymerase complex"/>
    <property type="evidence" value="ECO:0007669"/>
    <property type="project" value="InterPro"/>
</dbReference>
<dbReference type="PRINTS" id="PR00867">
    <property type="entry name" value="DNAPOLG"/>
</dbReference>
<evidence type="ECO:0000256" key="4">
    <source>
        <dbReference type="ARBA" id="ARBA00022932"/>
    </source>
</evidence>
<feature type="domain" description="DNA-directed DNA polymerase family A palm" evidence="7">
    <location>
        <begin position="691"/>
        <end position="921"/>
    </location>
</feature>
<dbReference type="PANTHER" id="PTHR10267:SF0">
    <property type="entry name" value="DNA POLYMERASE SUBUNIT GAMMA-1"/>
    <property type="match status" value="1"/>
</dbReference>
<keyword evidence="4 8" id="KW-0239">DNA-directed DNA polymerase</keyword>
<evidence type="ECO:0000259" key="7">
    <source>
        <dbReference type="SMART" id="SM00482"/>
    </source>
</evidence>
<keyword evidence="2" id="KW-0808">Transferase</keyword>
<dbReference type="InterPro" id="IPR043502">
    <property type="entry name" value="DNA/RNA_pol_sf"/>
</dbReference>